<proteinExistence type="predicted"/>
<dbReference type="AlphaFoldDB" id="A0A017SEK9"/>
<dbReference type="RefSeq" id="XP_040638904.1">
    <property type="nucleotide sequence ID" value="XM_040781934.1"/>
</dbReference>
<name>A0A017SEK9_ASPRC</name>
<accession>A0A017SEK9</accession>
<dbReference type="Proteomes" id="UP000019804">
    <property type="component" value="Unassembled WGS sequence"/>
</dbReference>
<organism evidence="1 2">
    <name type="scientific">Aspergillus ruber (strain CBS 135680)</name>
    <dbReference type="NCBI Taxonomy" id="1388766"/>
    <lineage>
        <taxon>Eukaryota</taxon>
        <taxon>Fungi</taxon>
        <taxon>Dikarya</taxon>
        <taxon>Ascomycota</taxon>
        <taxon>Pezizomycotina</taxon>
        <taxon>Eurotiomycetes</taxon>
        <taxon>Eurotiomycetidae</taxon>
        <taxon>Eurotiales</taxon>
        <taxon>Aspergillaceae</taxon>
        <taxon>Aspergillus</taxon>
        <taxon>Aspergillus subgen. Aspergillus</taxon>
    </lineage>
</organism>
<keyword evidence="2" id="KW-1185">Reference proteome</keyword>
<reference evidence="2" key="1">
    <citation type="journal article" date="2014" name="Nat. Commun.">
        <title>Genomic adaptations of the halophilic Dead Sea filamentous fungus Eurotium rubrum.</title>
        <authorList>
            <person name="Kis-Papo T."/>
            <person name="Weig A.R."/>
            <person name="Riley R."/>
            <person name="Persoh D."/>
            <person name="Salamov A."/>
            <person name="Sun H."/>
            <person name="Lipzen A."/>
            <person name="Wasser S.P."/>
            <person name="Rambold G."/>
            <person name="Grigoriev I.V."/>
            <person name="Nevo E."/>
        </authorList>
    </citation>
    <scope>NUCLEOTIDE SEQUENCE [LARGE SCALE GENOMIC DNA]</scope>
    <source>
        <strain evidence="2">CBS 135680</strain>
    </source>
</reference>
<dbReference type="GeneID" id="63697058"/>
<gene>
    <name evidence="1" type="ORF">EURHEDRAFT_412546</name>
</gene>
<protein>
    <submittedName>
        <fullName evidence="1">Uncharacterized protein</fullName>
    </submittedName>
</protein>
<evidence type="ECO:0000313" key="2">
    <source>
        <dbReference type="Proteomes" id="UP000019804"/>
    </source>
</evidence>
<dbReference type="OrthoDB" id="4343031at2759"/>
<dbReference type="EMBL" id="KK088423">
    <property type="protein sequence ID" value="EYE95216.1"/>
    <property type="molecule type" value="Genomic_DNA"/>
</dbReference>
<evidence type="ECO:0000313" key="1">
    <source>
        <dbReference type="EMBL" id="EYE95216.1"/>
    </source>
</evidence>
<dbReference type="HOGENOM" id="CLU_1844692_0_0_1"/>
<sequence>MAFTNAKWLFDAPKIHSTLRFGILSIHYTDPAMSFALLRYQVKPRSLQQINLLSRACYHGLQKGQYDFFVHPAYPDTTEPPIFVLDKKARVMKWDETNATLSEASVKADQEFNNQPRKVRVTEKITEFEKNKEPELDEM</sequence>